<protein>
    <recommendedName>
        <fullName evidence="3">N-acetyltransferase domain-containing protein</fullName>
    </recommendedName>
</protein>
<dbReference type="InterPro" id="IPR050832">
    <property type="entry name" value="Bact_Acetyltransf"/>
</dbReference>
<evidence type="ECO:0000256" key="2">
    <source>
        <dbReference type="ARBA" id="ARBA00023315"/>
    </source>
</evidence>
<dbReference type="PROSITE" id="PS51186">
    <property type="entry name" value="GNAT"/>
    <property type="match status" value="1"/>
</dbReference>
<proteinExistence type="predicted"/>
<keyword evidence="2" id="KW-0012">Acyltransferase</keyword>
<dbReference type="Gene3D" id="3.40.630.30">
    <property type="match status" value="1"/>
</dbReference>
<dbReference type="InterPro" id="IPR000182">
    <property type="entry name" value="GNAT_dom"/>
</dbReference>
<dbReference type="EMBL" id="JFKC01000002">
    <property type="protein sequence ID" value="OSQ52505.1"/>
    <property type="molecule type" value="Genomic_DNA"/>
</dbReference>
<gene>
    <name evidence="4" type="ORF">MGEO_03765</name>
</gene>
<accession>A0A1X4NP67</accession>
<evidence type="ECO:0000313" key="5">
    <source>
        <dbReference type="Proteomes" id="UP000193926"/>
    </source>
</evidence>
<dbReference type="Pfam" id="PF00583">
    <property type="entry name" value="Acetyltransf_1"/>
    <property type="match status" value="1"/>
</dbReference>
<comment type="caution">
    <text evidence="4">The sequence shown here is derived from an EMBL/GenBank/DDBJ whole genome shotgun (WGS) entry which is preliminary data.</text>
</comment>
<keyword evidence="1" id="KW-0808">Transferase</keyword>
<organism evidence="4 5">
    <name type="scientific">Marivita geojedonensis</name>
    <dbReference type="NCBI Taxonomy" id="1123756"/>
    <lineage>
        <taxon>Bacteria</taxon>
        <taxon>Pseudomonadati</taxon>
        <taxon>Pseudomonadota</taxon>
        <taxon>Alphaproteobacteria</taxon>
        <taxon>Rhodobacterales</taxon>
        <taxon>Roseobacteraceae</taxon>
        <taxon>Marivita</taxon>
    </lineage>
</organism>
<sequence length="137" mass="14838">MTPGAFAALMDRAYTRMRPWSAETITQTLANPHSLFLARENGGLIAQIVADDCEILALATDPDAQRSGVASSLLSELVDTAGEADVTRILLEVAAENAPARAFYAARGFAEIGRRKDYYTLRDGRKDDALLLSRPVP</sequence>
<dbReference type="SUPFAM" id="SSF55729">
    <property type="entry name" value="Acyl-CoA N-acyltransferases (Nat)"/>
    <property type="match status" value="1"/>
</dbReference>
<dbReference type="CDD" id="cd04301">
    <property type="entry name" value="NAT_SF"/>
    <property type="match status" value="1"/>
</dbReference>
<reference evidence="4 5" key="1">
    <citation type="submission" date="2014-03" db="EMBL/GenBank/DDBJ databases">
        <title>The draft genome sequence of Marivita geojedonensis KCTC 23882.</title>
        <authorList>
            <person name="Lai Q."/>
            <person name="Shao Z."/>
        </authorList>
    </citation>
    <scope>NUCLEOTIDE SEQUENCE [LARGE SCALE GENOMIC DNA]</scope>
    <source>
        <strain evidence="4 5">DPG-138</strain>
    </source>
</reference>
<evidence type="ECO:0000259" key="3">
    <source>
        <dbReference type="PROSITE" id="PS51186"/>
    </source>
</evidence>
<dbReference type="RefSeq" id="WP_085635382.1">
    <property type="nucleotide sequence ID" value="NZ_JFKC01000002.1"/>
</dbReference>
<dbReference type="PANTHER" id="PTHR43877">
    <property type="entry name" value="AMINOALKYLPHOSPHONATE N-ACETYLTRANSFERASE-RELATED-RELATED"/>
    <property type="match status" value="1"/>
</dbReference>
<evidence type="ECO:0000313" key="4">
    <source>
        <dbReference type="EMBL" id="OSQ52505.1"/>
    </source>
</evidence>
<dbReference type="GO" id="GO:0016747">
    <property type="term" value="F:acyltransferase activity, transferring groups other than amino-acyl groups"/>
    <property type="evidence" value="ECO:0007669"/>
    <property type="project" value="InterPro"/>
</dbReference>
<evidence type="ECO:0000256" key="1">
    <source>
        <dbReference type="ARBA" id="ARBA00022679"/>
    </source>
</evidence>
<keyword evidence="5" id="KW-1185">Reference proteome</keyword>
<dbReference type="AlphaFoldDB" id="A0A1X4NP67"/>
<dbReference type="Proteomes" id="UP000193926">
    <property type="component" value="Unassembled WGS sequence"/>
</dbReference>
<dbReference type="OrthoDB" id="9804026at2"/>
<dbReference type="STRING" id="1123756.MGEO_03765"/>
<feature type="domain" description="N-acetyltransferase" evidence="3">
    <location>
        <begin position="1"/>
        <end position="137"/>
    </location>
</feature>
<name>A0A1X4NP67_9RHOB</name>
<dbReference type="InterPro" id="IPR016181">
    <property type="entry name" value="Acyl_CoA_acyltransferase"/>
</dbReference>